<evidence type="ECO:0000313" key="8">
    <source>
        <dbReference type="EMBL" id="ODP37717.1"/>
    </source>
</evidence>
<reference evidence="8 9" key="1">
    <citation type="submission" date="2016-08" db="EMBL/GenBank/DDBJ databases">
        <title>Draft genome of the agarase producing Sphingomonas sp. MCT13.</title>
        <authorList>
            <person name="D'Andrea M.M."/>
            <person name="Rossolini G.M."/>
            <person name="Thaller M.C."/>
        </authorList>
    </citation>
    <scope>NUCLEOTIDE SEQUENCE [LARGE SCALE GENOMIC DNA]</scope>
    <source>
        <strain evidence="8 9">MCT13</strain>
    </source>
</reference>
<dbReference type="Gene3D" id="3.40.390.30">
    <property type="entry name" value="Metalloproteases ('zincins'), catalytic domain"/>
    <property type="match status" value="1"/>
</dbReference>
<dbReference type="EMBL" id="MDDS01000024">
    <property type="protein sequence ID" value="ODP37717.1"/>
    <property type="molecule type" value="Genomic_DNA"/>
</dbReference>
<feature type="binding site" evidence="7">
    <location>
        <position position="132"/>
    </location>
    <ligand>
        <name>Zn(2+)</name>
        <dbReference type="ChEBI" id="CHEBI:29105"/>
        <note>catalytic</note>
    </ligand>
</feature>
<gene>
    <name evidence="7" type="primary">ybeY</name>
    <name evidence="8" type="ORF">BFL28_01710</name>
</gene>
<keyword evidence="5 7" id="KW-0378">Hydrolase</keyword>
<dbReference type="NCBIfam" id="TIGR00043">
    <property type="entry name" value="rRNA maturation RNase YbeY"/>
    <property type="match status" value="1"/>
</dbReference>
<keyword evidence="2 7" id="KW-0540">Nuclease</keyword>
<feature type="binding site" evidence="7">
    <location>
        <position position="138"/>
    </location>
    <ligand>
        <name>Zn(2+)</name>
        <dbReference type="ChEBI" id="CHEBI:29105"/>
        <note>catalytic</note>
    </ligand>
</feature>
<keyword evidence="7" id="KW-0698">rRNA processing</keyword>
<keyword evidence="7" id="KW-0690">Ribosome biogenesis</keyword>
<evidence type="ECO:0000256" key="3">
    <source>
        <dbReference type="ARBA" id="ARBA00022723"/>
    </source>
</evidence>
<sequence length="169" mass="18250">MLDIAVQAEPGWPDLDWDAIGARAAAAAVTQTPYGELATTDAMIEIAVRLTSDEEVHQLNAQYRQKDKPTNVLSFPMIEPDLIDALTQNSDDGEVLLGDIVLAHGVCAAEAAEKGITVEQHATHLIVHGVLHLLGYDHQGDSEAEAMESMERAALDTLGIPDPYLVRED</sequence>
<dbReference type="SUPFAM" id="SSF55486">
    <property type="entry name" value="Metalloproteases ('zincins'), catalytic domain"/>
    <property type="match status" value="1"/>
</dbReference>
<comment type="caution">
    <text evidence="8">The sequence shown here is derived from an EMBL/GenBank/DDBJ whole genome shotgun (WGS) entry which is preliminary data.</text>
</comment>
<dbReference type="HAMAP" id="MF_00009">
    <property type="entry name" value="Endoribonucl_YbeY"/>
    <property type="match status" value="1"/>
</dbReference>
<comment type="similarity">
    <text evidence="1 7">Belongs to the endoribonuclease YbeY family.</text>
</comment>
<evidence type="ECO:0000313" key="9">
    <source>
        <dbReference type="Proteomes" id="UP000094487"/>
    </source>
</evidence>
<feature type="binding site" evidence="7">
    <location>
        <position position="128"/>
    </location>
    <ligand>
        <name>Zn(2+)</name>
        <dbReference type="ChEBI" id="CHEBI:29105"/>
        <note>catalytic</note>
    </ligand>
</feature>
<keyword evidence="7" id="KW-0963">Cytoplasm</keyword>
<dbReference type="GO" id="GO:0004521">
    <property type="term" value="F:RNA endonuclease activity"/>
    <property type="evidence" value="ECO:0007669"/>
    <property type="project" value="UniProtKB-UniRule"/>
</dbReference>
<protein>
    <recommendedName>
        <fullName evidence="7">Endoribonuclease YbeY</fullName>
        <ecNumber evidence="7">3.1.-.-</ecNumber>
    </recommendedName>
</protein>
<keyword evidence="4 7" id="KW-0255">Endonuclease</keyword>
<evidence type="ECO:0000256" key="1">
    <source>
        <dbReference type="ARBA" id="ARBA00010875"/>
    </source>
</evidence>
<dbReference type="InterPro" id="IPR023091">
    <property type="entry name" value="MetalPrtase_cat_dom_sf_prd"/>
</dbReference>
<evidence type="ECO:0000256" key="5">
    <source>
        <dbReference type="ARBA" id="ARBA00022801"/>
    </source>
</evidence>
<dbReference type="PROSITE" id="PS01306">
    <property type="entry name" value="UPF0054"/>
    <property type="match status" value="1"/>
</dbReference>
<evidence type="ECO:0000256" key="6">
    <source>
        <dbReference type="ARBA" id="ARBA00022833"/>
    </source>
</evidence>
<keyword evidence="9" id="KW-1185">Reference proteome</keyword>
<dbReference type="STRING" id="1888892.BFL28_01710"/>
<comment type="function">
    <text evidence="7">Single strand-specific metallo-endoribonuclease involved in late-stage 70S ribosome quality control and in maturation of the 3' terminus of the 16S rRNA.</text>
</comment>
<keyword evidence="6 7" id="KW-0862">Zinc</keyword>
<dbReference type="Proteomes" id="UP000094487">
    <property type="component" value="Unassembled WGS sequence"/>
</dbReference>
<accession>A0A1E3LVB5</accession>
<evidence type="ECO:0000256" key="7">
    <source>
        <dbReference type="HAMAP-Rule" id="MF_00009"/>
    </source>
</evidence>
<dbReference type="GO" id="GO:0008270">
    <property type="term" value="F:zinc ion binding"/>
    <property type="evidence" value="ECO:0007669"/>
    <property type="project" value="UniProtKB-UniRule"/>
</dbReference>
<dbReference type="GO" id="GO:0005737">
    <property type="term" value="C:cytoplasm"/>
    <property type="evidence" value="ECO:0007669"/>
    <property type="project" value="UniProtKB-SubCell"/>
</dbReference>
<dbReference type="RefSeq" id="WP_069320439.1">
    <property type="nucleotide sequence ID" value="NZ_MDDS01000024.1"/>
</dbReference>
<comment type="cofactor">
    <cofactor evidence="7">
        <name>Zn(2+)</name>
        <dbReference type="ChEBI" id="CHEBI:29105"/>
    </cofactor>
    <text evidence="7">Binds 1 zinc ion.</text>
</comment>
<keyword evidence="3 7" id="KW-0479">Metal-binding</keyword>
<evidence type="ECO:0000256" key="2">
    <source>
        <dbReference type="ARBA" id="ARBA00022722"/>
    </source>
</evidence>
<name>A0A1E3LVB5_9SPHN</name>
<dbReference type="GO" id="GO:0006364">
    <property type="term" value="P:rRNA processing"/>
    <property type="evidence" value="ECO:0007669"/>
    <property type="project" value="UniProtKB-UniRule"/>
</dbReference>
<dbReference type="InterPro" id="IPR002036">
    <property type="entry name" value="YbeY"/>
</dbReference>
<dbReference type="InterPro" id="IPR020549">
    <property type="entry name" value="YbeY_CS"/>
</dbReference>
<dbReference type="AlphaFoldDB" id="A0A1E3LVB5"/>
<dbReference type="Pfam" id="PF02130">
    <property type="entry name" value="YbeY"/>
    <property type="match status" value="1"/>
</dbReference>
<proteinExistence type="inferred from homology"/>
<dbReference type="PANTHER" id="PTHR46986">
    <property type="entry name" value="ENDORIBONUCLEASE YBEY, CHLOROPLASTIC"/>
    <property type="match status" value="1"/>
</dbReference>
<dbReference type="GO" id="GO:0004222">
    <property type="term" value="F:metalloendopeptidase activity"/>
    <property type="evidence" value="ECO:0007669"/>
    <property type="project" value="InterPro"/>
</dbReference>
<evidence type="ECO:0000256" key="4">
    <source>
        <dbReference type="ARBA" id="ARBA00022759"/>
    </source>
</evidence>
<dbReference type="EC" id="3.1.-.-" evidence="7"/>
<comment type="subcellular location">
    <subcellularLocation>
        <location evidence="7">Cytoplasm</location>
    </subcellularLocation>
</comment>
<dbReference type="PANTHER" id="PTHR46986:SF1">
    <property type="entry name" value="ENDORIBONUCLEASE YBEY, CHLOROPLASTIC"/>
    <property type="match status" value="1"/>
</dbReference>
<dbReference type="OrthoDB" id="9807740at2"/>
<organism evidence="8 9">
    <name type="scientific">Sphingomonas turrisvirgatae</name>
    <dbReference type="NCBI Taxonomy" id="1888892"/>
    <lineage>
        <taxon>Bacteria</taxon>
        <taxon>Pseudomonadati</taxon>
        <taxon>Pseudomonadota</taxon>
        <taxon>Alphaproteobacteria</taxon>
        <taxon>Sphingomonadales</taxon>
        <taxon>Sphingomonadaceae</taxon>
        <taxon>Sphingomonas</taxon>
    </lineage>
</organism>